<dbReference type="Gene3D" id="3.40.630.30">
    <property type="match status" value="1"/>
</dbReference>
<name>A7AP94_BABBO</name>
<dbReference type="SUPFAM" id="SSF55729">
    <property type="entry name" value="Acyl-CoA N-acyltransferases (Nat)"/>
    <property type="match status" value="1"/>
</dbReference>
<dbReference type="RefSeq" id="XP_001611946.1">
    <property type="nucleotide sequence ID" value="XM_001611896.1"/>
</dbReference>
<dbReference type="GeneID" id="5480198"/>
<dbReference type="InterPro" id="IPR016181">
    <property type="entry name" value="Acyl_CoA_acyltransferase"/>
</dbReference>
<sequence length="222" mass="25270">MSIAESLSQELSKKLSIGSVHSKSQEAGSREEYVQSRINRAIHIHDLTKHTIRQAWIFLNNATKYDFNDHKQDGSEFPEATAYYKYAKFSSIVYLYNFSVGICLCDVVKYDWTGQPKKGIGKSNGKIKPEPFAVVILCIAVLPTYRGVNLSRKLYDHTMNKAIEARFHKIFALADAETEGFYNKLGFTKTDYEPLDQSELKVKLNGTPCQFTVMEYTINQGQ</sequence>
<dbReference type="InParanoid" id="A7AP94"/>
<evidence type="ECO:0000313" key="2">
    <source>
        <dbReference type="EMBL" id="EDO08378.1"/>
    </source>
</evidence>
<dbReference type="VEuPathDB" id="PiroplasmaDB:BBOV_III008180"/>
<feature type="domain" description="N-acetyltransferase" evidence="1">
    <location>
        <begin position="42"/>
        <end position="219"/>
    </location>
</feature>
<dbReference type="AlphaFoldDB" id="A7AP94"/>
<dbReference type="GO" id="GO:0016747">
    <property type="term" value="F:acyltransferase activity, transferring groups other than amino-acyl groups"/>
    <property type="evidence" value="ECO:0007669"/>
    <property type="project" value="InterPro"/>
</dbReference>
<gene>
    <name evidence="2" type="ORF">BBOV_III008180</name>
</gene>
<proteinExistence type="predicted"/>
<evidence type="ECO:0000313" key="3">
    <source>
        <dbReference type="Proteomes" id="UP000002173"/>
    </source>
</evidence>
<reference evidence="3" key="2">
    <citation type="journal article" date="2020" name="Data Brief">
        <title>Transcriptome dataset of Babesia bovis life stages within vertebrate and invertebrate hosts.</title>
        <authorList>
            <person name="Ueti M.W."/>
            <person name="Johnson W.C."/>
            <person name="Kappmeyer L.S."/>
            <person name="Herndon D.R."/>
            <person name="Mousel M.R."/>
            <person name="Reif K.E."/>
            <person name="Taus N.S."/>
            <person name="Ifeonu O.O."/>
            <person name="Silva J.C."/>
            <person name="Suarez C.E."/>
            <person name="Brayton K.A."/>
        </authorList>
    </citation>
    <scope>NUCLEOTIDE SEQUENCE [LARGE SCALE GENOMIC DNA]</scope>
</reference>
<keyword evidence="3" id="KW-1185">Reference proteome</keyword>
<dbReference type="eggNOG" id="ENOG502TNDJ">
    <property type="taxonomic scope" value="Eukaryota"/>
</dbReference>
<reference evidence="3" key="3">
    <citation type="journal article" date="2021" name="Int. J. Parasitol.">
        <title>Comparative analysis of gene expression between Babesia bovis blood stages and kinetes allowed by improved genome annotation.</title>
        <authorList>
            <person name="Ueti M.W."/>
            <person name="Johnson W.C."/>
            <person name="Kappmeyer L.S."/>
            <person name="Herndon D.R."/>
            <person name="Mousel M.R."/>
            <person name="Reif K.E."/>
            <person name="Taus N.S."/>
            <person name="Ifeonu O.O."/>
            <person name="Silva J.C."/>
            <person name="Suarez C.E."/>
            <person name="Brayton K.A."/>
        </authorList>
    </citation>
    <scope>NUCLEOTIDE SEQUENCE [LARGE SCALE GENOMIC DNA]</scope>
</reference>
<dbReference type="Proteomes" id="UP000002173">
    <property type="component" value="Unassembled WGS sequence"/>
</dbReference>
<evidence type="ECO:0000259" key="1">
    <source>
        <dbReference type="PROSITE" id="PS51186"/>
    </source>
</evidence>
<dbReference type="EMBL" id="AAXT01000001">
    <property type="protein sequence ID" value="EDO08378.1"/>
    <property type="molecule type" value="Genomic_DNA"/>
</dbReference>
<dbReference type="Pfam" id="PF00583">
    <property type="entry name" value="Acetyltransf_1"/>
    <property type="match status" value="1"/>
</dbReference>
<dbReference type="KEGG" id="bbo:BBOV_III008180"/>
<accession>A7AP94</accession>
<dbReference type="InterPro" id="IPR000182">
    <property type="entry name" value="GNAT_dom"/>
</dbReference>
<comment type="caution">
    <text evidence="2">The sequence shown here is derived from an EMBL/GenBank/DDBJ whole genome shotgun (WGS) entry which is preliminary data.</text>
</comment>
<protein>
    <recommendedName>
        <fullName evidence="1">N-acetyltransferase domain-containing protein</fullName>
    </recommendedName>
</protein>
<organism evidence="2 3">
    <name type="scientific">Babesia bovis</name>
    <dbReference type="NCBI Taxonomy" id="5865"/>
    <lineage>
        <taxon>Eukaryota</taxon>
        <taxon>Sar</taxon>
        <taxon>Alveolata</taxon>
        <taxon>Apicomplexa</taxon>
        <taxon>Aconoidasida</taxon>
        <taxon>Piroplasmida</taxon>
        <taxon>Babesiidae</taxon>
        <taxon>Babesia</taxon>
    </lineage>
</organism>
<dbReference type="OMA" id="RAIHIHD"/>
<reference evidence="2 3" key="1">
    <citation type="journal article" date="2007" name="PLoS Pathog.">
        <title>Genome sequence of Babesia bovis and comparative analysis of apicomplexan hemoprotozoa.</title>
        <authorList>
            <person name="Brayton K.A."/>
            <person name="Lau A.O.T."/>
            <person name="Herndon D.R."/>
            <person name="Hannick L."/>
            <person name="Kappmeyer L.S."/>
            <person name="Berens S.J."/>
            <person name="Bidwell S.L."/>
            <person name="Brown W.C."/>
            <person name="Crabtree J."/>
            <person name="Fadrosh D."/>
            <person name="Feldblum T."/>
            <person name="Forberger H.A."/>
            <person name="Haas B.J."/>
            <person name="Howell J.M."/>
            <person name="Khouri H."/>
            <person name="Koo H."/>
            <person name="Mann D.J."/>
            <person name="Norimine J."/>
            <person name="Paulsen I.T."/>
            <person name="Radune D."/>
            <person name="Ren Q."/>
            <person name="Smith R.K. Jr."/>
            <person name="Suarez C.E."/>
            <person name="White O."/>
            <person name="Wortman J.R."/>
            <person name="Knowles D.P. Jr."/>
            <person name="McElwain T.F."/>
            <person name="Nene V.M."/>
        </authorList>
    </citation>
    <scope>NUCLEOTIDE SEQUENCE [LARGE SCALE GENOMIC DNA]</scope>
    <source>
        <strain evidence="2">T2Bo</strain>
    </source>
</reference>
<dbReference type="STRING" id="5865.A7AP94"/>
<dbReference type="PROSITE" id="PS51186">
    <property type="entry name" value="GNAT"/>
    <property type="match status" value="1"/>
</dbReference>